<feature type="compositionally biased region" description="Polar residues" evidence="1">
    <location>
        <begin position="205"/>
        <end position="217"/>
    </location>
</feature>
<dbReference type="VEuPathDB" id="TriTrypDB:ADEAN_001054400"/>
<evidence type="ECO:0000256" key="1">
    <source>
        <dbReference type="SAM" id="MobiDB-lite"/>
    </source>
</evidence>
<name>A0A7G2CTW2_9TRYP</name>
<dbReference type="Proteomes" id="UP000515908">
    <property type="component" value="Chromosome 29"/>
</dbReference>
<dbReference type="AlphaFoldDB" id="A0A7G2CTW2"/>
<evidence type="ECO:0000313" key="3">
    <source>
        <dbReference type="Proteomes" id="UP000515908"/>
    </source>
</evidence>
<evidence type="ECO:0000313" key="2">
    <source>
        <dbReference type="EMBL" id="CAD2222985.1"/>
    </source>
</evidence>
<keyword evidence="3" id="KW-1185">Reference proteome</keyword>
<dbReference type="OrthoDB" id="271226at2759"/>
<sequence length="302" mass="34387">MAQEVSVESEEPIAEKRPPLPSSAPQVRFEEKNSYAKLHGRRQGSTPLPQRGGHEVDTPEPTPSAWTRQQELEREQLQRENQALRAKLKKSEDQLMEARRVISEQLGELSSLKAAKDASSRVEEDLKDRLQKLRRSAKLTESHHKDEVDTLRCQFERLKVFYESQIADLRRQLAVEMGRYPARGVSPRQRHHKGPHPAEAPVTPVSVNVSEASTTGRRPSEREAVGSEDLAEQLKGWLYAEMRGDLTKMEEERLLSEVRRSLRDDEGSSSRGQSPRALLESFIEKHAEYHSGKAEKGQRCTE</sequence>
<dbReference type="EMBL" id="LR877173">
    <property type="protein sequence ID" value="CAD2222985.1"/>
    <property type="molecule type" value="Genomic_DNA"/>
</dbReference>
<feature type="compositionally biased region" description="Basic and acidic residues" evidence="1">
    <location>
        <begin position="259"/>
        <end position="268"/>
    </location>
</feature>
<feature type="region of interest" description="Disordered" evidence="1">
    <location>
        <begin position="1"/>
        <end position="71"/>
    </location>
</feature>
<organism evidence="2 3">
    <name type="scientific">Angomonas deanei</name>
    <dbReference type="NCBI Taxonomy" id="59799"/>
    <lineage>
        <taxon>Eukaryota</taxon>
        <taxon>Discoba</taxon>
        <taxon>Euglenozoa</taxon>
        <taxon>Kinetoplastea</taxon>
        <taxon>Metakinetoplastina</taxon>
        <taxon>Trypanosomatida</taxon>
        <taxon>Trypanosomatidae</taxon>
        <taxon>Strigomonadinae</taxon>
        <taxon>Angomonas</taxon>
    </lineage>
</organism>
<gene>
    <name evidence="2" type="ORF">ADEAN_001054400</name>
</gene>
<feature type="region of interest" description="Disordered" evidence="1">
    <location>
        <begin position="183"/>
        <end position="228"/>
    </location>
</feature>
<accession>A0A7G2CTW2</accession>
<reference evidence="2 3" key="1">
    <citation type="submission" date="2020-08" db="EMBL/GenBank/DDBJ databases">
        <authorList>
            <person name="Newling K."/>
            <person name="Davey J."/>
            <person name="Forrester S."/>
        </authorList>
    </citation>
    <scope>NUCLEOTIDE SEQUENCE [LARGE SCALE GENOMIC DNA]</scope>
    <source>
        <strain evidence="3">Crithidia deanei Carvalho (ATCC PRA-265)</strain>
    </source>
</reference>
<feature type="compositionally biased region" description="Basic and acidic residues" evidence="1">
    <location>
        <begin position="282"/>
        <end position="302"/>
    </location>
</feature>
<feature type="region of interest" description="Disordered" evidence="1">
    <location>
        <begin position="259"/>
        <end position="302"/>
    </location>
</feature>
<protein>
    <submittedName>
        <fullName evidence="2">Uncharacterized protein</fullName>
    </submittedName>
</protein>
<proteinExistence type="predicted"/>